<organism evidence="7 8">
    <name type="scientific">Caloranaerobacter azorensis H53214</name>
    <dbReference type="NCBI Taxonomy" id="1156417"/>
    <lineage>
        <taxon>Bacteria</taxon>
        <taxon>Bacillati</taxon>
        <taxon>Bacillota</taxon>
        <taxon>Tissierellia</taxon>
        <taxon>Tissierellales</taxon>
        <taxon>Thermohalobacteraceae</taxon>
        <taxon>Caloranaerobacter</taxon>
    </lineage>
</organism>
<dbReference type="InterPro" id="IPR037038">
    <property type="entry name" value="HepT-like_sf"/>
</dbReference>
<evidence type="ECO:0008006" key="9">
    <source>
        <dbReference type="Google" id="ProtNLM"/>
    </source>
</evidence>
<dbReference type="InterPro" id="IPR008201">
    <property type="entry name" value="HepT-like"/>
</dbReference>
<dbReference type="GO" id="GO:0016787">
    <property type="term" value="F:hydrolase activity"/>
    <property type="evidence" value="ECO:0007669"/>
    <property type="project" value="UniProtKB-KW"/>
</dbReference>
<dbReference type="PANTHER" id="PTHR34139">
    <property type="entry name" value="UPF0331 PROTEIN MJ0127"/>
    <property type="match status" value="1"/>
</dbReference>
<reference evidence="7 8" key="1">
    <citation type="submission" date="2013-12" db="EMBL/GenBank/DDBJ databases">
        <title>Draft genome sequence of Caloranaerobacter sp. H53214.</title>
        <authorList>
            <person name="Jiang L.J."/>
            <person name="Shao Z.Z."/>
            <person name="Long M.N."/>
        </authorList>
    </citation>
    <scope>NUCLEOTIDE SEQUENCE [LARGE SCALE GENOMIC DNA]</scope>
    <source>
        <strain evidence="7 8">H53214</strain>
    </source>
</reference>
<dbReference type="Pfam" id="PF01934">
    <property type="entry name" value="HepT-like"/>
    <property type="match status" value="1"/>
</dbReference>
<accession>A0A096BFG3</accession>
<evidence type="ECO:0000256" key="4">
    <source>
        <dbReference type="ARBA" id="ARBA00022741"/>
    </source>
</evidence>
<protein>
    <recommendedName>
        <fullName evidence="9">Nucleotidyltransferase</fullName>
    </recommendedName>
</protein>
<dbReference type="PANTHER" id="PTHR34139:SF1">
    <property type="entry name" value="RNASE MJ1380-RELATED"/>
    <property type="match status" value="1"/>
</dbReference>
<dbReference type="EMBL" id="AZTB01000100">
    <property type="protein sequence ID" value="KGG79473.1"/>
    <property type="molecule type" value="Genomic_DNA"/>
</dbReference>
<gene>
    <name evidence="7" type="ORF">Y919_11810</name>
</gene>
<dbReference type="GO" id="GO:0004540">
    <property type="term" value="F:RNA nuclease activity"/>
    <property type="evidence" value="ECO:0007669"/>
    <property type="project" value="InterPro"/>
</dbReference>
<evidence type="ECO:0000256" key="2">
    <source>
        <dbReference type="ARBA" id="ARBA00022649"/>
    </source>
</evidence>
<evidence type="ECO:0000256" key="3">
    <source>
        <dbReference type="ARBA" id="ARBA00022722"/>
    </source>
</evidence>
<evidence type="ECO:0000313" key="7">
    <source>
        <dbReference type="EMBL" id="KGG79473.1"/>
    </source>
</evidence>
<evidence type="ECO:0000256" key="5">
    <source>
        <dbReference type="ARBA" id="ARBA00022801"/>
    </source>
</evidence>
<proteinExistence type="inferred from homology"/>
<evidence type="ECO:0000256" key="1">
    <source>
        <dbReference type="ARBA" id="ARBA00022553"/>
    </source>
</evidence>
<sequence length="115" mass="13801">MKERNYILYLEDILESINKIEDYTKGMSFEDFQKNQMAVDAVVRNLEVIGEAARYVSDEIREQYRNIPWNKMIGLRNILIHEYFGIDLRIVWEIIKKNLPETKPLIKYAIDDLKF</sequence>
<keyword evidence="3" id="KW-0540">Nuclease</keyword>
<name>A0A096BFG3_9FIRM</name>
<dbReference type="Gene3D" id="1.20.120.580">
    <property type="entry name" value="bsu32300-like"/>
    <property type="match status" value="1"/>
</dbReference>
<keyword evidence="2" id="KW-1277">Toxin-antitoxin system</keyword>
<keyword evidence="4" id="KW-0547">Nucleotide-binding</keyword>
<dbReference type="InterPro" id="IPR051813">
    <property type="entry name" value="HepT_RNase_toxin"/>
</dbReference>
<dbReference type="Proteomes" id="UP000029622">
    <property type="component" value="Unassembled WGS sequence"/>
</dbReference>
<dbReference type="GO" id="GO:0110001">
    <property type="term" value="C:toxin-antitoxin complex"/>
    <property type="evidence" value="ECO:0007669"/>
    <property type="project" value="InterPro"/>
</dbReference>
<dbReference type="STRING" id="1156417.Y919_11810"/>
<evidence type="ECO:0000256" key="6">
    <source>
        <dbReference type="ARBA" id="ARBA00024207"/>
    </source>
</evidence>
<dbReference type="RefSeq" id="WP_035165072.1">
    <property type="nucleotide sequence ID" value="NZ_AZTB01000100.1"/>
</dbReference>
<keyword evidence="1" id="KW-0597">Phosphoprotein</keyword>
<comment type="similarity">
    <text evidence="6">Belongs to the HepT RNase toxin family.</text>
</comment>
<evidence type="ECO:0000313" key="8">
    <source>
        <dbReference type="Proteomes" id="UP000029622"/>
    </source>
</evidence>
<comment type="caution">
    <text evidence="7">The sequence shown here is derived from an EMBL/GenBank/DDBJ whole genome shotgun (WGS) entry which is preliminary data.</text>
</comment>
<dbReference type="GO" id="GO:0000166">
    <property type="term" value="F:nucleotide binding"/>
    <property type="evidence" value="ECO:0007669"/>
    <property type="project" value="UniProtKB-KW"/>
</dbReference>
<keyword evidence="5" id="KW-0378">Hydrolase</keyword>
<dbReference type="AlphaFoldDB" id="A0A096BFG3"/>